<dbReference type="SMART" id="SM00257">
    <property type="entry name" value="LysM"/>
    <property type="match status" value="1"/>
</dbReference>
<dbReference type="STRING" id="100053.GCA_002009845_00638"/>
<dbReference type="InterPro" id="IPR011055">
    <property type="entry name" value="Dup_hybrid_motif"/>
</dbReference>
<sequence length="260" mass="29400">MILEQNSLFSKKGSRRLLFFVLRAFPEQAQSENLPILKEVNLVFHRLGILVFFLILSRIFAAGSQNVSLYTVQKGDTYYSLGKKFKVDYHKIMEWNGKKNTNSLHPGEILKIQKPAVLENEKLASKNTKSILKKEKAVESSRPVLKFPLKNRPPIQNHFTKLSFAPHKGILFKSSRHNKVRPASPGKVLVVDEMEGYKKYVIIEHKNGYSTVYANLKTVSVNEGETVNSSKILGSLESGKGLYFQLNHGSSAIDPSLQIR</sequence>
<dbReference type="Proteomes" id="UP000018747">
    <property type="component" value="Unassembled WGS sequence"/>
</dbReference>
<dbReference type="CDD" id="cd12797">
    <property type="entry name" value="M23_peptidase"/>
    <property type="match status" value="1"/>
</dbReference>
<accession>V6I2T3</accession>
<dbReference type="GO" id="GO:0004222">
    <property type="term" value="F:metalloendopeptidase activity"/>
    <property type="evidence" value="ECO:0007669"/>
    <property type="project" value="TreeGrafter"/>
</dbReference>
<dbReference type="Gene3D" id="2.70.70.10">
    <property type="entry name" value="Glucose Permease (Domain IIA)"/>
    <property type="match status" value="1"/>
</dbReference>
<feature type="domain" description="LysM" evidence="2">
    <location>
        <begin position="68"/>
        <end position="112"/>
    </location>
</feature>
<evidence type="ECO:0000259" key="2">
    <source>
        <dbReference type="PROSITE" id="PS51782"/>
    </source>
</evidence>
<protein>
    <submittedName>
        <fullName evidence="3">Peptidase, M23 family</fullName>
    </submittedName>
</protein>
<dbReference type="InterPro" id="IPR016047">
    <property type="entry name" value="M23ase_b-sheet_dom"/>
</dbReference>
<gene>
    <name evidence="3" type="ORF">LEP1GSC062_0543</name>
</gene>
<dbReference type="SUPFAM" id="SSF51261">
    <property type="entry name" value="Duplicated hybrid motif"/>
    <property type="match status" value="1"/>
</dbReference>
<comment type="caution">
    <text evidence="3">The sequence shown here is derived from an EMBL/GenBank/DDBJ whole genome shotgun (WGS) entry which is preliminary data.</text>
</comment>
<evidence type="ECO:0000313" key="4">
    <source>
        <dbReference type="Proteomes" id="UP000018747"/>
    </source>
</evidence>
<dbReference type="AlphaFoldDB" id="V6I2T3"/>
<reference evidence="3" key="1">
    <citation type="submission" date="2013-05" db="EMBL/GenBank/DDBJ databases">
        <authorList>
            <person name="Harkins D.M."/>
            <person name="Durkin A.S."/>
            <person name="Brinkac L.M."/>
            <person name="Haft D.H."/>
            <person name="Selengut J.D."/>
            <person name="Sanka R."/>
            <person name="DePew J."/>
            <person name="Purushe J."/>
            <person name="Hartskeerl R.A."/>
            <person name="Ahmed A."/>
            <person name="van der Linden H."/>
            <person name="Goris M.G.A."/>
            <person name="Vinetz J.M."/>
            <person name="Sutton G.G."/>
            <person name="Nierman W.C."/>
            <person name="Fouts D.E."/>
        </authorList>
    </citation>
    <scope>NUCLEOTIDE SEQUENCE [LARGE SCALE GENOMIC DNA]</scope>
    <source>
        <strain evidence="3">L 60</strain>
    </source>
</reference>
<dbReference type="InterPro" id="IPR018392">
    <property type="entry name" value="LysM"/>
</dbReference>
<proteinExistence type="predicted"/>
<name>V6I2T3_9LEPT</name>
<dbReference type="NCBIfam" id="NF047657">
    <property type="entry name" value="CellWlHdaseLepto"/>
    <property type="match status" value="1"/>
</dbReference>
<dbReference type="Pfam" id="PF01476">
    <property type="entry name" value="LysM"/>
    <property type="match status" value="1"/>
</dbReference>
<keyword evidence="4" id="KW-1185">Reference proteome</keyword>
<dbReference type="Gene3D" id="3.10.350.10">
    <property type="entry name" value="LysM domain"/>
    <property type="match status" value="1"/>
</dbReference>
<evidence type="ECO:0000256" key="1">
    <source>
        <dbReference type="ARBA" id="ARBA00022729"/>
    </source>
</evidence>
<dbReference type="Pfam" id="PF01551">
    <property type="entry name" value="Peptidase_M23"/>
    <property type="match status" value="1"/>
</dbReference>
<evidence type="ECO:0000313" key="3">
    <source>
        <dbReference type="EMBL" id="EQA64575.1"/>
    </source>
</evidence>
<dbReference type="CDD" id="cd00118">
    <property type="entry name" value="LysM"/>
    <property type="match status" value="1"/>
</dbReference>
<dbReference type="PANTHER" id="PTHR21666:SF289">
    <property type="entry name" value="L-ALA--D-GLU ENDOPEPTIDASE"/>
    <property type="match status" value="1"/>
</dbReference>
<dbReference type="EMBL" id="AHMT02000005">
    <property type="protein sequence ID" value="EQA64575.1"/>
    <property type="molecule type" value="Genomic_DNA"/>
</dbReference>
<dbReference type="PANTHER" id="PTHR21666">
    <property type="entry name" value="PEPTIDASE-RELATED"/>
    <property type="match status" value="1"/>
</dbReference>
<keyword evidence="1" id="KW-0732">Signal</keyword>
<dbReference type="InterPro" id="IPR050570">
    <property type="entry name" value="Cell_wall_metabolism_enzyme"/>
</dbReference>
<dbReference type="NCBIfam" id="NF047755">
    <property type="entry name" value="LIC_10271_M23"/>
    <property type="match status" value="1"/>
</dbReference>
<dbReference type="InterPro" id="IPR036779">
    <property type="entry name" value="LysM_dom_sf"/>
</dbReference>
<organism evidence="3 4">
    <name type="scientific">Leptospira alexanderi serovar Manhao 3 str. L 60</name>
    <dbReference type="NCBI Taxonomy" id="1049759"/>
    <lineage>
        <taxon>Bacteria</taxon>
        <taxon>Pseudomonadati</taxon>
        <taxon>Spirochaetota</taxon>
        <taxon>Spirochaetia</taxon>
        <taxon>Leptospirales</taxon>
        <taxon>Leptospiraceae</taxon>
        <taxon>Leptospira</taxon>
    </lineage>
</organism>
<dbReference type="PROSITE" id="PS51782">
    <property type="entry name" value="LYSM"/>
    <property type="match status" value="1"/>
</dbReference>